<dbReference type="Pfam" id="PF16804">
    <property type="entry name" value="DUF5071"/>
    <property type="match status" value="1"/>
</dbReference>
<protein>
    <recommendedName>
        <fullName evidence="1">DUF5071 domain-containing protein</fullName>
    </recommendedName>
</protein>
<evidence type="ECO:0000313" key="2">
    <source>
        <dbReference type="EMBL" id="MBB6409431.1"/>
    </source>
</evidence>
<dbReference type="Proteomes" id="UP000556329">
    <property type="component" value="Unassembled WGS sequence"/>
</dbReference>
<keyword evidence="3" id="KW-1185">Reference proteome</keyword>
<comment type="caution">
    <text evidence="2">The sequence shown here is derived from an EMBL/GenBank/DDBJ whole genome shotgun (WGS) entry which is preliminary data.</text>
</comment>
<dbReference type="RefSeq" id="WP_184872485.1">
    <property type="nucleotide sequence ID" value="NZ_JACHEF010000002.1"/>
</dbReference>
<sequence length="130" mass="14492">MIDVKGLIPRDKHDLDAVTTIQEAGYPAIAPILDELMEWTADGNWPVAHPLARFLSTLGRPIIEPVLRVLRGDDPTFKYFCLVTIVSALPVDVLKALESDLRRLAVNPSRWDKAEGVHEEAEAALLRLRS</sequence>
<proteinExistence type="predicted"/>
<accession>A0A841P7C3</accession>
<evidence type="ECO:0000259" key="1">
    <source>
        <dbReference type="Pfam" id="PF16804"/>
    </source>
</evidence>
<dbReference type="CDD" id="cd11743">
    <property type="entry name" value="Cthe_2751_like"/>
    <property type="match status" value="1"/>
</dbReference>
<feature type="domain" description="DUF5071" evidence="1">
    <location>
        <begin position="7"/>
        <end position="124"/>
    </location>
</feature>
<dbReference type="Gene3D" id="1.25.40.750">
    <property type="entry name" value="Domain of unknown function DUF5071"/>
    <property type="match status" value="1"/>
</dbReference>
<evidence type="ECO:0000313" key="3">
    <source>
        <dbReference type="Proteomes" id="UP000556329"/>
    </source>
</evidence>
<name>A0A841P7C3_9HYPH</name>
<dbReference type="InterPro" id="IPR031837">
    <property type="entry name" value="DUF5071"/>
</dbReference>
<dbReference type="EMBL" id="JACHEF010000002">
    <property type="protein sequence ID" value="MBB6409431.1"/>
    <property type="molecule type" value="Genomic_DNA"/>
</dbReference>
<organism evidence="2 3">
    <name type="scientific">Mesorhizobium sangaii</name>
    <dbReference type="NCBI Taxonomy" id="505389"/>
    <lineage>
        <taxon>Bacteria</taxon>
        <taxon>Pseudomonadati</taxon>
        <taxon>Pseudomonadota</taxon>
        <taxon>Alphaproteobacteria</taxon>
        <taxon>Hyphomicrobiales</taxon>
        <taxon>Phyllobacteriaceae</taxon>
        <taxon>Mesorhizobium</taxon>
    </lineage>
</organism>
<dbReference type="InterPro" id="IPR038692">
    <property type="entry name" value="Cthe_2751_sf"/>
</dbReference>
<reference evidence="2 3" key="1">
    <citation type="submission" date="2020-08" db="EMBL/GenBank/DDBJ databases">
        <title>Genomic Encyclopedia of Type Strains, Phase IV (KMG-IV): sequencing the most valuable type-strain genomes for metagenomic binning, comparative biology and taxonomic classification.</title>
        <authorList>
            <person name="Goeker M."/>
        </authorList>
    </citation>
    <scope>NUCLEOTIDE SEQUENCE [LARGE SCALE GENOMIC DNA]</scope>
    <source>
        <strain evidence="2 3">DSM 100039</strain>
    </source>
</reference>
<dbReference type="AlphaFoldDB" id="A0A841P7C3"/>
<gene>
    <name evidence="2" type="ORF">HNQ71_002096</name>
</gene>